<dbReference type="OrthoDB" id="9798539at2"/>
<reference evidence="3 4" key="1">
    <citation type="submission" date="2019-11" db="EMBL/GenBank/DDBJ databases">
        <title>Type strains purchased from KCTC, JCM and DSMZ.</title>
        <authorList>
            <person name="Lu H."/>
        </authorList>
    </citation>
    <scope>NUCLEOTIDE SEQUENCE [LARGE SCALE GENOMIC DNA]</scope>
    <source>
        <strain evidence="3 4">KCTC 22382</strain>
    </source>
</reference>
<dbReference type="Pfam" id="PF13449">
    <property type="entry name" value="Phytase-like"/>
    <property type="match status" value="1"/>
</dbReference>
<evidence type="ECO:0000313" key="4">
    <source>
        <dbReference type="Proteomes" id="UP000475582"/>
    </source>
</evidence>
<sequence>MKKTLITLACTLALSACAPFAQQKPAGSDLTVGSLRFIGEQRLPWRHQFQGTTVGGLSGIDYDAARDEWIMISDDRSQFNPARYYRARLSYDERSFKSVELTGVATLLQPDGSGYPSREEYKRTNGVVPDLETLRVDPLDGSIWYGSEGDVALSLDPFIRRAAPDGRYQDTLPLPPLFTVSKENKFGPRNNQSFEGLSFTPDGRSLWVSLEGPMYQDGPEPTPLHGAVNRITHFTRDGKVLGQYAYPLEPIPATPGKGKYADNGISEILSLSQKRMLVMERAGVQADDGSYKDYVRIYEIDTEGASDVQHLPTLKDASYTLVKKRLVLDIGDLHLPIVDNLEGMSFGPRFANGHASLVLISDDNFSKTQVTQLLLFELLP</sequence>
<comment type="caution">
    <text evidence="3">The sequence shown here is derived from an EMBL/GenBank/DDBJ whole genome shotgun (WGS) entry which is preliminary data.</text>
</comment>
<dbReference type="PROSITE" id="PS51257">
    <property type="entry name" value="PROKAR_LIPOPROTEIN"/>
    <property type="match status" value="1"/>
</dbReference>
<dbReference type="PANTHER" id="PTHR37957">
    <property type="entry name" value="BLR7070 PROTEIN"/>
    <property type="match status" value="1"/>
</dbReference>
<dbReference type="Proteomes" id="UP000475582">
    <property type="component" value="Unassembled WGS sequence"/>
</dbReference>
<feature type="chain" id="PRO_5027078726" evidence="1">
    <location>
        <begin position="22"/>
        <end position="380"/>
    </location>
</feature>
<dbReference type="PANTHER" id="PTHR37957:SF1">
    <property type="entry name" value="PHYTASE-LIKE DOMAIN-CONTAINING PROTEIN"/>
    <property type="match status" value="1"/>
</dbReference>
<evidence type="ECO:0000259" key="2">
    <source>
        <dbReference type="Pfam" id="PF13449"/>
    </source>
</evidence>
<protein>
    <submittedName>
        <fullName evidence="3">Esterase-like activity of phytase family protein</fullName>
    </submittedName>
</protein>
<dbReference type="InterPro" id="IPR027372">
    <property type="entry name" value="Phytase-like_dom"/>
</dbReference>
<gene>
    <name evidence="3" type="ORF">GM676_00615</name>
</gene>
<organism evidence="3 4">
    <name type="scientific">Duganella radicis</name>
    <dbReference type="NCBI Taxonomy" id="551988"/>
    <lineage>
        <taxon>Bacteria</taxon>
        <taxon>Pseudomonadati</taxon>
        <taxon>Pseudomonadota</taxon>
        <taxon>Betaproteobacteria</taxon>
        <taxon>Burkholderiales</taxon>
        <taxon>Oxalobacteraceae</taxon>
        <taxon>Telluria group</taxon>
        <taxon>Duganella</taxon>
    </lineage>
</organism>
<keyword evidence="1" id="KW-0732">Signal</keyword>
<accession>A0A6L6PAN6</accession>
<proteinExistence type="predicted"/>
<feature type="signal peptide" evidence="1">
    <location>
        <begin position="1"/>
        <end position="21"/>
    </location>
</feature>
<dbReference type="AlphaFoldDB" id="A0A6L6PAN6"/>
<name>A0A6L6PAN6_9BURK</name>
<evidence type="ECO:0000313" key="3">
    <source>
        <dbReference type="EMBL" id="MTV36086.1"/>
    </source>
</evidence>
<feature type="domain" description="Phytase-like" evidence="2">
    <location>
        <begin position="52"/>
        <end position="365"/>
    </location>
</feature>
<dbReference type="EMBL" id="WNKY01000001">
    <property type="protein sequence ID" value="MTV36086.1"/>
    <property type="molecule type" value="Genomic_DNA"/>
</dbReference>
<keyword evidence="4" id="KW-1185">Reference proteome</keyword>
<evidence type="ECO:0000256" key="1">
    <source>
        <dbReference type="SAM" id="SignalP"/>
    </source>
</evidence>